<dbReference type="AlphaFoldDB" id="B8BQP0"/>
<feature type="region of interest" description="Disordered" evidence="1">
    <location>
        <begin position="53"/>
        <end position="77"/>
    </location>
</feature>
<keyword evidence="2" id="KW-0812">Transmembrane</keyword>
<dbReference type="GeneID" id="7442911"/>
<dbReference type="RefSeq" id="XP_002286758.1">
    <property type="nucleotide sequence ID" value="XM_002286722.1"/>
</dbReference>
<feature type="compositionally biased region" description="Low complexity" evidence="1">
    <location>
        <begin position="53"/>
        <end position="65"/>
    </location>
</feature>
<dbReference type="HOGENOM" id="CLU_468154_0_0_1"/>
<dbReference type="InterPro" id="IPR015655">
    <property type="entry name" value="PP2C"/>
</dbReference>
<evidence type="ECO:0000256" key="2">
    <source>
        <dbReference type="SAM" id="Phobius"/>
    </source>
</evidence>
<dbReference type="KEGG" id="tps:THAPSDRAFT_20791"/>
<dbReference type="InterPro" id="IPR036457">
    <property type="entry name" value="PPM-type-like_dom_sf"/>
</dbReference>
<dbReference type="PANTHER" id="PTHR47992">
    <property type="entry name" value="PROTEIN PHOSPHATASE"/>
    <property type="match status" value="1"/>
</dbReference>
<reference evidence="4 5" key="2">
    <citation type="journal article" date="2008" name="Nature">
        <title>The Phaeodactylum genome reveals the evolutionary history of diatom genomes.</title>
        <authorList>
            <person name="Bowler C."/>
            <person name="Allen A.E."/>
            <person name="Badger J.H."/>
            <person name="Grimwood J."/>
            <person name="Jabbari K."/>
            <person name="Kuo A."/>
            <person name="Maheswari U."/>
            <person name="Martens C."/>
            <person name="Maumus F."/>
            <person name="Otillar R.P."/>
            <person name="Rayko E."/>
            <person name="Salamov A."/>
            <person name="Vandepoele K."/>
            <person name="Beszteri B."/>
            <person name="Gruber A."/>
            <person name="Heijde M."/>
            <person name="Katinka M."/>
            <person name="Mock T."/>
            <person name="Valentin K."/>
            <person name="Verret F."/>
            <person name="Berges J.A."/>
            <person name="Brownlee C."/>
            <person name="Cadoret J.P."/>
            <person name="Chiovitti A."/>
            <person name="Choi C.J."/>
            <person name="Coesel S."/>
            <person name="De Martino A."/>
            <person name="Detter J.C."/>
            <person name="Durkin C."/>
            <person name="Falciatore A."/>
            <person name="Fournet J."/>
            <person name="Haruta M."/>
            <person name="Huysman M.J."/>
            <person name="Jenkins B.D."/>
            <person name="Jiroutova K."/>
            <person name="Jorgensen R.E."/>
            <person name="Joubert Y."/>
            <person name="Kaplan A."/>
            <person name="Kroger N."/>
            <person name="Kroth P.G."/>
            <person name="La Roche J."/>
            <person name="Lindquist E."/>
            <person name="Lommer M."/>
            <person name="Martin-Jezequel V."/>
            <person name="Lopez P.J."/>
            <person name="Lucas S."/>
            <person name="Mangogna M."/>
            <person name="McGinnis K."/>
            <person name="Medlin L.K."/>
            <person name="Montsant A."/>
            <person name="Oudot-Le Secq M.P."/>
            <person name="Napoli C."/>
            <person name="Obornik M."/>
            <person name="Parker M.S."/>
            <person name="Petit J.L."/>
            <person name="Porcel B.M."/>
            <person name="Poulsen N."/>
            <person name="Robison M."/>
            <person name="Rychlewski L."/>
            <person name="Rynearson T.A."/>
            <person name="Schmutz J."/>
            <person name="Shapiro H."/>
            <person name="Siaut M."/>
            <person name="Stanley M."/>
            <person name="Sussman M.R."/>
            <person name="Taylor A.R."/>
            <person name="Vardi A."/>
            <person name="von Dassow P."/>
            <person name="Vyverman W."/>
            <person name="Willis A."/>
            <person name="Wyrwicz L.S."/>
            <person name="Rokhsar D.S."/>
            <person name="Weissenbach J."/>
            <person name="Armbrust E.V."/>
            <person name="Green B.R."/>
            <person name="Van de Peer Y."/>
            <person name="Grigoriev I.V."/>
        </authorList>
    </citation>
    <scope>NUCLEOTIDE SEQUENCE [LARGE SCALE GENOMIC DNA]</scope>
    <source>
        <strain evidence="4 5">CCMP1335</strain>
    </source>
</reference>
<accession>B8BQP0</accession>
<evidence type="ECO:0000256" key="1">
    <source>
        <dbReference type="SAM" id="MobiDB-lite"/>
    </source>
</evidence>
<feature type="region of interest" description="Disordered" evidence="1">
    <location>
        <begin position="1"/>
        <end position="20"/>
    </location>
</feature>
<feature type="transmembrane region" description="Helical" evidence="2">
    <location>
        <begin position="28"/>
        <end position="51"/>
    </location>
</feature>
<evidence type="ECO:0000313" key="4">
    <source>
        <dbReference type="EMBL" id="EED96399.1"/>
    </source>
</evidence>
<dbReference type="OMA" id="HIHRSEC"/>
<dbReference type="GO" id="GO:0004722">
    <property type="term" value="F:protein serine/threonine phosphatase activity"/>
    <property type="evidence" value="ECO:0000318"/>
    <property type="project" value="GO_Central"/>
</dbReference>
<dbReference type="PROSITE" id="PS51746">
    <property type="entry name" value="PPM_2"/>
    <property type="match status" value="1"/>
</dbReference>
<dbReference type="eggNOG" id="KOG0698">
    <property type="taxonomic scope" value="Eukaryota"/>
</dbReference>
<dbReference type="SUPFAM" id="SSF81606">
    <property type="entry name" value="PP2C-like"/>
    <property type="match status" value="1"/>
</dbReference>
<dbReference type="STRING" id="35128.B8BQP0"/>
<dbReference type="PaxDb" id="35128-Thaps20791"/>
<organism evidence="4 5">
    <name type="scientific">Thalassiosira pseudonana</name>
    <name type="common">Marine diatom</name>
    <name type="synonym">Cyclotella nana</name>
    <dbReference type="NCBI Taxonomy" id="35128"/>
    <lineage>
        <taxon>Eukaryota</taxon>
        <taxon>Sar</taxon>
        <taxon>Stramenopiles</taxon>
        <taxon>Ochrophyta</taxon>
        <taxon>Bacillariophyta</taxon>
        <taxon>Coscinodiscophyceae</taxon>
        <taxon>Thalassiosirophycidae</taxon>
        <taxon>Thalassiosirales</taxon>
        <taxon>Thalassiosiraceae</taxon>
        <taxon>Thalassiosira</taxon>
    </lineage>
</organism>
<sequence length="583" mass="62579">MSTSTVDTPSTNSNTKKASSLTSTSQRIASFVVTAFIAYSLVLFASGVPAVNGESTGVNNNNNNEGSGGDGGDDKKGLLFKEEKMKDDNFGYEYVGFDTYPGIHLDDGTGVATAEVKAASIKVIDEALEAAGLGGGTSEHITLHPLHIHRSECPSYGCPFLPLDVHYEEEAKAQLEAMRKLASEDEKNRSSKVEDDGKFHFIRSSGSKNAATLTLIGYKGGRLEDQVNQDRALVLSPYLYWNINNSSGRSDTAKPVARLLGAFDGHARFGEKVSEYVAKTLPALLGRKLVEHATKDESDTEQANDHKIATLLRDTFLELDATSPADPSGGCTASIILQLGSKIYVANAGDSRSFIGVHIVPPNDPTKANTALIYGTREDKAHLPKERERVEHMGGTVFLPRGFLATGQGTTRVYYKDPTTGGTSGLAMSRSIGDWDAGHVGVIPDPLVAILDINDIRAKVLKKLNGADGTCSAKEIEVDPASREATEKDSQCVKYTEKDIKVFAISATDGLLDYVPEETIAKHVAKGLYNSTAAGETETEDGVHTAHPLTACEDLIYAAAQGWQEDKQGRYRDDIAIAITDLD</sequence>
<dbReference type="EMBL" id="CM000638">
    <property type="protein sequence ID" value="EED96399.1"/>
    <property type="molecule type" value="Genomic_DNA"/>
</dbReference>
<protein>
    <recommendedName>
        <fullName evidence="3">PPM-type phosphatase domain-containing protein</fullName>
    </recommendedName>
</protein>
<evidence type="ECO:0000313" key="5">
    <source>
        <dbReference type="Proteomes" id="UP000001449"/>
    </source>
</evidence>
<keyword evidence="2" id="KW-1133">Transmembrane helix</keyword>
<name>B8BQP0_THAPS</name>
<dbReference type="Gene3D" id="3.60.40.10">
    <property type="entry name" value="PPM-type phosphatase domain"/>
    <property type="match status" value="1"/>
</dbReference>
<keyword evidence="2" id="KW-0472">Membrane</keyword>
<feature type="domain" description="PPM-type phosphatase" evidence="3">
    <location>
        <begin position="212"/>
        <end position="582"/>
    </location>
</feature>
<proteinExistence type="predicted"/>
<dbReference type="GO" id="GO:0007165">
    <property type="term" value="P:signal transduction"/>
    <property type="evidence" value="ECO:0000318"/>
    <property type="project" value="GO_Central"/>
</dbReference>
<dbReference type="Proteomes" id="UP000001449">
    <property type="component" value="Chromosome 1"/>
</dbReference>
<keyword evidence="5" id="KW-1185">Reference proteome</keyword>
<evidence type="ECO:0000259" key="3">
    <source>
        <dbReference type="PROSITE" id="PS51746"/>
    </source>
</evidence>
<dbReference type="SMART" id="SM00332">
    <property type="entry name" value="PP2Cc"/>
    <property type="match status" value="1"/>
</dbReference>
<dbReference type="CDD" id="cd00143">
    <property type="entry name" value="PP2Cc"/>
    <property type="match status" value="1"/>
</dbReference>
<dbReference type="InterPro" id="IPR001932">
    <property type="entry name" value="PPM-type_phosphatase-like_dom"/>
</dbReference>
<dbReference type="InParanoid" id="B8BQP0"/>
<dbReference type="Pfam" id="PF00481">
    <property type="entry name" value="PP2C"/>
    <property type="match status" value="1"/>
</dbReference>
<gene>
    <name evidence="4" type="ORF">THAPSDRAFT_20791</name>
</gene>
<reference evidence="4 5" key="1">
    <citation type="journal article" date="2004" name="Science">
        <title>The genome of the diatom Thalassiosira pseudonana: ecology, evolution, and metabolism.</title>
        <authorList>
            <person name="Armbrust E.V."/>
            <person name="Berges J.A."/>
            <person name="Bowler C."/>
            <person name="Green B.R."/>
            <person name="Martinez D."/>
            <person name="Putnam N.H."/>
            <person name="Zhou S."/>
            <person name="Allen A.E."/>
            <person name="Apt K.E."/>
            <person name="Bechner M."/>
            <person name="Brzezinski M.A."/>
            <person name="Chaal B.K."/>
            <person name="Chiovitti A."/>
            <person name="Davis A.K."/>
            <person name="Demarest M.S."/>
            <person name="Detter J.C."/>
            <person name="Glavina T."/>
            <person name="Goodstein D."/>
            <person name="Hadi M.Z."/>
            <person name="Hellsten U."/>
            <person name="Hildebrand M."/>
            <person name="Jenkins B.D."/>
            <person name="Jurka J."/>
            <person name="Kapitonov V.V."/>
            <person name="Kroger N."/>
            <person name="Lau W.W."/>
            <person name="Lane T.W."/>
            <person name="Larimer F.W."/>
            <person name="Lippmeier J.C."/>
            <person name="Lucas S."/>
            <person name="Medina M."/>
            <person name="Montsant A."/>
            <person name="Obornik M."/>
            <person name="Parker M.S."/>
            <person name="Palenik B."/>
            <person name="Pazour G.J."/>
            <person name="Richardson P.M."/>
            <person name="Rynearson T.A."/>
            <person name="Saito M.A."/>
            <person name="Schwartz D.C."/>
            <person name="Thamatrakoln K."/>
            <person name="Valentin K."/>
            <person name="Vardi A."/>
            <person name="Wilkerson F.P."/>
            <person name="Rokhsar D.S."/>
        </authorList>
    </citation>
    <scope>NUCLEOTIDE SEQUENCE [LARGE SCALE GENOMIC DNA]</scope>
    <source>
        <strain evidence="4 5">CCMP1335</strain>
    </source>
</reference>